<proteinExistence type="predicted"/>
<dbReference type="EMBL" id="CP060139">
    <property type="protein sequence ID" value="QNR25139.1"/>
    <property type="molecule type" value="Genomic_DNA"/>
</dbReference>
<keyword evidence="2" id="KW-1185">Reference proteome</keyword>
<name>A0A7H0VHE1_9FLAO</name>
<reference evidence="1 2" key="1">
    <citation type="submission" date="2020-08" db="EMBL/GenBank/DDBJ databases">
        <title>Croceimicrobium hydrocarbonivorans gen. nov., sp. nov., a novel marine bacterium isolated from a bacterial consortium that degrades polyethylene terephthalate.</title>
        <authorList>
            <person name="Liu R."/>
        </authorList>
    </citation>
    <scope>NUCLEOTIDE SEQUENCE [LARGE SCALE GENOMIC DNA]</scope>
    <source>
        <strain evidence="1 2">A20-9</strain>
    </source>
</reference>
<dbReference type="AlphaFoldDB" id="A0A7H0VHE1"/>
<sequence>MKNLISLLTVLTILGCANTEVEERPLSSDRMELVPEPDQDLRGKYEESIGKDSELIPSTTCTVKIEDFLKLKDEDLHADFFSQLDSMRNVPYPNKVQETSISVDLTPEYLSEFLADISLDSLSANKQFEQEYHFNIAPKDYTDPEICKDKIAVSFDAEKCAFRLNVYNTFLVEPNWCTESMVVYGFKIENDKIIDFWRQEAG</sequence>
<accession>A0A7H0VHE1</accession>
<gene>
    <name evidence="1" type="ORF">H4K34_04690</name>
</gene>
<dbReference type="PROSITE" id="PS51257">
    <property type="entry name" value="PROKAR_LIPOPROTEIN"/>
    <property type="match status" value="1"/>
</dbReference>
<dbReference type="KEGG" id="chyd:H4K34_04690"/>
<evidence type="ECO:0008006" key="3">
    <source>
        <dbReference type="Google" id="ProtNLM"/>
    </source>
</evidence>
<organism evidence="1 2">
    <name type="scientific">Croceimicrobium hydrocarbonivorans</name>
    <dbReference type="NCBI Taxonomy" id="2761580"/>
    <lineage>
        <taxon>Bacteria</taxon>
        <taxon>Pseudomonadati</taxon>
        <taxon>Bacteroidota</taxon>
        <taxon>Flavobacteriia</taxon>
        <taxon>Flavobacteriales</taxon>
        <taxon>Owenweeksiaceae</taxon>
        <taxon>Croceimicrobium</taxon>
    </lineage>
</organism>
<evidence type="ECO:0000313" key="1">
    <source>
        <dbReference type="EMBL" id="QNR25139.1"/>
    </source>
</evidence>
<dbReference type="RefSeq" id="WP_210759665.1">
    <property type="nucleotide sequence ID" value="NZ_CP060139.1"/>
</dbReference>
<dbReference type="Proteomes" id="UP000516305">
    <property type="component" value="Chromosome"/>
</dbReference>
<protein>
    <recommendedName>
        <fullName evidence="3">Lipoprotein</fullName>
    </recommendedName>
</protein>
<evidence type="ECO:0000313" key="2">
    <source>
        <dbReference type="Proteomes" id="UP000516305"/>
    </source>
</evidence>